<evidence type="ECO:0000256" key="4">
    <source>
        <dbReference type="ARBA" id="ARBA00022679"/>
    </source>
</evidence>
<dbReference type="InterPro" id="IPR003661">
    <property type="entry name" value="HisK_dim/P_dom"/>
</dbReference>
<keyword evidence="6 10" id="KW-0418">Kinase</keyword>
<feature type="domain" description="Histidine kinase" evidence="9">
    <location>
        <begin position="130"/>
        <end position="340"/>
    </location>
</feature>
<evidence type="ECO:0000259" key="9">
    <source>
        <dbReference type="PROSITE" id="PS50109"/>
    </source>
</evidence>
<keyword evidence="5" id="KW-0547">Nucleotide-binding</keyword>
<dbReference type="CDD" id="cd00082">
    <property type="entry name" value="HisKA"/>
    <property type="match status" value="1"/>
</dbReference>
<keyword evidence="11" id="KW-1185">Reference proteome</keyword>
<evidence type="ECO:0000313" key="10">
    <source>
        <dbReference type="EMBL" id="MFC5986853.1"/>
    </source>
</evidence>
<evidence type="ECO:0000256" key="7">
    <source>
        <dbReference type="ARBA" id="ARBA00022840"/>
    </source>
</evidence>
<evidence type="ECO:0000256" key="8">
    <source>
        <dbReference type="ARBA" id="ARBA00023012"/>
    </source>
</evidence>
<dbReference type="PRINTS" id="PR00344">
    <property type="entry name" value="BCTRLSENSOR"/>
</dbReference>
<comment type="catalytic activity">
    <reaction evidence="1">
        <text>ATP + protein L-histidine = ADP + protein N-phospho-L-histidine.</text>
        <dbReference type="EC" id="2.7.13.3"/>
    </reaction>
</comment>
<dbReference type="InterPro" id="IPR036890">
    <property type="entry name" value="HATPase_C_sf"/>
</dbReference>
<dbReference type="PROSITE" id="PS50109">
    <property type="entry name" value="HIS_KIN"/>
    <property type="match status" value="1"/>
</dbReference>
<dbReference type="SMART" id="SM00387">
    <property type="entry name" value="HATPase_c"/>
    <property type="match status" value="1"/>
</dbReference>
<proteinExistence type="predicted"/>
<dbReference type="EMBL" id="JBHSQV010000138">
    <property type="protein sequence ID" value="MFC5986853.1"/>
    <property type="molecule type" value="Genomic_DNA"/>
</dbReference>
<protein>
    <recommendedName>
        <fullName evidence="2">histidine kinase</fullName>
        <ecNumber evidence="2">2.7.13.3</ecNumber>
    </recommendedName>
</protein>
<keyword evidence="4" id="KW-0808">Transferase</keyword>
<evidence type="ECO:0000256" key="2">
    <source>
        <dbReference type="ARBA" id="ARBA00012438"/>
    </source>
</evidence>
<dbReference type="Pfam" id="PF02518">
    <property type="entry name" value="HATPase_c"/>
    <property type="match status" value="1"/>
</dbReference>
<reference evidence="11" key="1">
    <citation type="journal article" date="2019" name="Int. J. Syst. Evol. Microbiol.">
        <title>The Global Catalogue of Microorganisms (GCM) 10K type strain sequencing project: providing services to taxonomists for standard genome sequencing and annotation.</title>
        <authorList>
            <consortium name="The Broad Institute Genomics Platform"/>
            <consortium name="The Broad Institute Genome Sequencing Center for Infectious Disease"/>
            <person name="Wu L."/>
            <person name="Ma J."/>
        </authorList>
    </citation>
    <scope>NUCLEOTIDE SEQUENCE [LARGE SCALE GENOMIC DNA]</scope>
    <source>
        <strain evidence="11">CCM 8749</strain>
    </source>
</reference>
<dbReference type="SUPFAM" id="SSF55874">
    <property type="entry name" value="ATPase domain of HSP90 chaperone/DNA topoisomerase II/histidine kinase"/>
    <property type="match status" value="1"/>
</dbReference>
<dbReference type="GO" id="GO:0016301">
    <property type="term" value="F:kinase activity"/>
    <property type="evidence" value="ECO:0007669"/>
    <property type="project" value="UniProtKB-KW"/>
</dbReference>
<dbReference type="InterPro" id="IPR004358">
    <property type="entry name" value="Sig_transdc_His_kin-like_C"/>
</dbReference>
<evidence type="ECO:0000256" key="6">
    <source>
        <dbReference type="ARBA" id="ARBA00022777"/>
    </source>
</evidence>
<evidence type="ECO:0000313" key="11">
    <source>
        <dbReference type="Proteomes" id="UP001596250"/>
    </source>
</evidence>
<sequence>MDHLWNLIMHEKHDQLDFLLLDSECRVIFATPPVTSYYSLEQKSVFPLHTKLGALLHQSILHKSAVFCQPVLETEMPGQDKTAYLCFLYPYSNTKDLCYYIILHKMNNIQSINPLIEYEKRKTIGEMAAGTADAILNPLAAIKGTIQLMERGSGLPYDMDKFRYYFSLLFDQIGKIETIIERFIQLGKQKPMHLHLTSLSKVIGEWLPHIYSKALSRQMNLNINLPNQDTKLYINEQLLTAVLDEIFNNAHDAVDDNGSVHLSIQLQEQRQVCIEISDNGHGIPEHLMPLVKNPFFTTKDEALGFGLSYCDQIIHHMGGNLEIVSSRSGTSVQIHLPVYT</sequence>
<keyword evidence="8" id="KW-0902">Two-component regulatory system</keyword>
<dbReference type="RefSeq" id="WP_379894163.1">
    <property type="nucleotide sequence ID" value="NZ_CBCSCT010000068.1"/>
</dbReference>
<name>A0ABW1IP46_9BACL</name>
<dbReference type="InterPro" id="IPR005467">
    <property type="entry name" value="His_kinase_dom"/>
</dbReference>
<dbReference type="Proteomes" id="UP001596250">
    <property type="component" value="Unassembled WGS sequence"/>
</dbReference>
<evidence type="ECO:0000256" key="3">
    <source>
        <dbReference type="ARBA" id="ARBA00022553"/>
    </source>
</evidence>
<dbReference type="PANTHER" id="PTHR43065:SF10">
    <property type="entry name" value="PEROXIDE STRESS-ACTIVATED HISTIDINE KINASE MAK3"/>
    <property type="match status" value="1"/>
</dbReference>
<evidence type="ECO:0000256" key="1">
    <source>
        <dbReference type="ARBA" id="ARBA00000085"/>
    </source>
</evidence>
<comment type="caution">
    <text evidence="10">The sequence shown here is derived from an EMBL/GenBank/DDBJ whole genome shotgun (WGS) entry which is preliminary data.</text>
</comment>
<organism evidence="10 11">
    <name type="scientific">Marinicrinis lubricantis</name>
    <dbReference type="NCBI Taxonomy" id="2086470"/>
    <lineage>
        <taxon>Bacteria</taxon>
        <taxon>Bacillati</taxon>
        <taxon>Bacillota</taxon>
        <taxon>Bacilli</taxon>
        <taxon>Bacillales</taxon>
        <taxon>Paenibacillaceae</taxon>
    </lineage>
</organism>
<gene>
    <name evidence="10" type="ORF">ACFPXP_10530</name>
</gene>
<dbReference type="CDD" id="cd00075">
    <property type="entry name" value="HATPase"/>
    <property type="match status" value="1"/>
</dbReference>
<dbReference type="Pfam" id="PF00512">
    <property type="entry name" value="HisKA"/>
    <property type="match status" value="1"/>
</dbReference>
<accession>A0ABW1IP46</accession>
<dbReference type="PANTHER" id="PTHR43065">
    <property type="entry name" value="SENSOR HISTIDINE KINASE"/>
    <property type="match status" value="1"/>
</dbReference>
<evidence type="ECO:0000256" key="5">
    <source>
        <dbReference type="ARBA" id="ARBA00022741"/>
    </source>
</evidence>
<dbReference type="Gene3D" id="1.10.287.130">
    <property type="match status" value="1"/>
</dbReference>
<dbReference type="EC" id="2.7.13.3" evidence="2"/>
<keyword evidence="7" id="KW-0067">ATP-binding</keyword>
<keyword evidence="3" id="KW-0597">Phosphoprotein</keyword>
<dbReference type="InterPro" id="IPR003594">
    <property type="entry name" value="HATPase_dom"/>
</dbReference>
<dbReference type="Gene3D" id="3.30.565.10">
    <property type="entry name" value="Histidine kinase-like ATPase, C-terminal domain"/>
    <property type="match status" value="1"/>
</dbReference>